<dbReference type="EMBL" id="PQJL01000007">
    <property type="protein sequence ID" value="ROW61864.1"/>
    <property type="molecule type" value="Genomic_DNA"/>
</dbReference>
<evidence type="ECO:0000256" key="1">
    <source>
        <dbReference type="SAM" id="Phobius"/>
    </source>
</evidence>
<organism evidence="2 3">
    <name type="scientific">Cronobacter malonaticus</name>
    <dbReference type="NCBI Taxonomy" id="413503"/>
    <lineage>
        <taxon>Bacteria</taxon>
        <taxon>Pseudomonadati</taxon>
        <taxon>Pseudomonadota</taxon>
        <taxon>Gammaproteobacteria</taxon>
        <taxon>Enterobacterales</taxon>
        <taxon>Enterobacteriaceae</taxon>
        <taxon>Cronobacter</taxon>
    </lineage>
</organism>
<reference evidence="2 3" key="1">
    <citation type="journal article" date="2018" name="Front. Microbiol.">
        <title>An Investigation of an Acute Gastroenteritis Outbreak: Cronobacter sakazakii, a Potential Cause of Food-Borne Illness.</title>
        <authorList>
            <person name="Yong W."/>
            <person name="Guo B."/>
            <person name="Shi X."/>
            <person name="Cheng T."/>
            <person name="Chen M."/>
            <person name="Jiang X."/>
            <person name="Ye Y."/>
            <person name="Wang J."/>
            <person name="Xie G."/>
            <person name="Ding J."/>
        </authorList>
    </citation>
    <scope>NUCLEOTIDE SEQUENCE [LARGE SCALE GENOMIC DNA]</scope>
    <source>
        <strain evidence="2 3">S1</strain>
    </source>
</reference>
<gene>
    <name evidence="2" type="ORF">C3E80_09090</name>
</gene>
<evidence type="ECO:0000313" key="2">
    <source>
        <dbReference type="EMBL" id="ROW61864.1"/>
    </source>
</evidence>
<comment type="caution">
    <text evidence="2">The sequence shown here is derived from an EMBL/GenBank/DDBJ whole genome shotgun (WGS) entry which is preliminary data.</text>
</comment>
<feature type="transmembrane region" description="Helical" evidence="1">
    <location>
        <begin position="63"/>
        <end position="86"/>
    </location>
</feature>
<keyword evidence="1" id="KW-0472">Membrane</keyword>
<name>A0A423XYD9_9ENTR</name>
<dbReference type="AlphaFoldDB" id="A0A423XYD9"/>
<keyword evidence="1" id="KW-1133">Transmembrane helix</keyword>
<dbReference type="Proteomes" id="UP000285793">
    <property type="component" value="Unassembled WGS sequence"/>
</dbReference>
<protein>
    <submittedName>
        <fullName evidence="2">Uncharacterized protein</fullName>
    </submittedName>
</protein>
<dbReference type="RefSeq" id="WP_123948360.1">
    <property type="nucleotide sequence ID" value="NZ_PQJL01000007.1"/>
</dbReference>
<proteinExistence type="predicted"/>
<keyword evidence="1" id="KW-0812">Transmembrane</keyword>
<evidence type="ECO:0000313" key="3">
    <source>
        <dbReference type="Proteomes" id="UP000285793"/>
    </source>
</evidence>
<sequence>MTTFVFFKKGSQLFALDKANTEKASRLKAKGYEKQFEEIDAALAEQALKRYADIKKEEEIAPFAWASGAIFSGVIVVVLALVGYFFSSQVFHL</sequence>
<accession>A0A423XYD9</accession>